<reference evidence="5 6" key="1">
    <citation type="submission" date="2020-04" db="EMBL/GenBank/DDBJ databases">
        <title>Perkinsus olseni comparative genomics.</title>
        <authorList>
            <person name="Bogema D.R."/>
        </authorList>
    </citation>
    <scope>NUCLEOTIDE SEQUENCE [LARGE SCALE GENOMIC DNA]</scope>
    <source>
        <strain evidence="5">ATCC PRA-205</strain>
    </source>
</reference>
<dbReference type="SUPFAM" id="SSF46458">
    <property type="entry name" value="Globin-like"/>
    <property type="match status" value="2"/>
</dbReference>
<evidence type="ECO:0000313" key="6">
    <source>
        <dbReference type="Proteomes" id="UP000574390"/>
    </source>
</evidence>
<evidence type="ECO:0000256" key="2">
    <source>
        <dbReference type="ARBA" id="ARBA00022617"/>
    </source>
</evidence>
<dbReference type="GO" id="GO:0046872">
    <property type="term" value="F:metal ion binding"/>
    <property type="evidence" value="ECO:0007669"/>
    <property type="project" value="UniProtKB-KW"/>
</dbReference>
<evidence type="ECO:0000313" key="5">
    <source>
        <dbReference type="EMBL" id="KAF4747646.1"/>
    </source>
</evidence>
<keyword evidence="1" id="KW-0813">Transport</keyword>
<evidence type="ECO:0000256" key="1">
    <source>
        <dbReference type="ARBA" id="ARBA00022448"/>
    </source>
</evidence>
<keyword evidence="2" id="KW-0349">Heme</keyword>
<dbReference type="Pfam" id="PF01152">
    <property type="entry name" value="Bac_globin"/>
    <property type="match status" value="2"/>
</dbReference>
<evidence type="ECO:0000256" key="3">
    <source>
        <dbReference type="ARBA" id="ARBA00022723"/>
    </source>
</evidence>
<keyword evidence="3" id="KW-0479">Metal-binding</keyword>
<dbReference type="InterPro" id="IPR001486">
    <property type="entry name" value="Hemoglobin_trunc"/>
</dbReference>
<feature type="non-terminal residue" evidence="5">
    <location>
        <position position="216"/>
    </location>
</feature>
<accession>A0A7J6TTC1</accession>
<sequence length="216" mass="23908">ITALLGGPKAWQGRDLAEIHSGLGIDDYGFDCFTMNCEKALNAMGVDEDTIDEIVVTMEPLRDEVLNRRRGLRAETKMVDGQSILERIGGEMNLEAVVETMFSGCVVDPRVKYFFTKDPSKLSGIQIKFTQLLTGLLGGPKTYDYARLRPAHYNLNITDYQFDAVVENLQAVCGMMDLSDAVVADISEVISTLRSYITCGCTVRYEIARKKTEASG</sequence>
<protein>
    <submittedName>
        <fullName evidence="5">Uncharacterized protein</fullName>
    </submittedName>
</protein>
<keyword evidence="4" id="KW-0408">Iron</keyword>
<organism evidence="5 6">
    <name type="scientific">Perkinsus olseni</name>
    <name type="common">Perkinsus atlanticus</name>
    <dbReference type="NCBI Taxonomy" id="32597"/>
    <lineage>
        <taxon>Eukaryota</taxon>
        <taxon>Sar</taxon>
        <taxon>Alveolata</taxon>
        <taxon>Perkinsozoa</taxon>
        <taxon>Perkinsea</taxon>
        <taxon>Perkinsida</taxon>
        <taxon>Perkinsidae</taxon>
        <taxon>Perkinsus</taxon>
    </lineage>
</organism>
<gene>
    <name evidence="5" type="ORF">FOZ62_013941</name>
</gene>
<comment type="caution">
    <text evidence="5">The sequence shown here is derived from an EMBL/GenBank/DDBJ whole genome shotgun (WGS) entry which is preliminary data.</text>
</comment>
<proteinExistence type="predicted"/>
<dbReference type="Proteomes" id="UP000574390">
    <property type="component" value="Unassembled WGS sequence"/>
</dbReference>
<dbReference type="Gene3D" id="1.10.490.10">
    <property type="entry name" value="Globins"/>
    <property type="match status" value="2"/>
</dbReference>
<feature type="non-terminal residue" evidence="5">
    <location>
        <position position="1"/>
    </location>
</feature>
<dbReference type="CDD" id="cd00454">
    <property type="entry name" value="TrHb1_N"/>
    <property type="match status" value="2"/>
</dbReference>
<dbReference type="EMBL" id="JABANM010005418">
    <property type="protein sequence ID" value="KAF4747646.1"/>
    <property type="molecule type" value="Genomic_DNA"/>
</dbReference>
<dbReference type="InterPro" id="IPR009050">
    <property type="entry name" value="Globin-like_sf"/>
</dbReference>
<dbReference type="GO" id="GO:0019825">
    <property type="term" value="F:oxygen binding"/>
    <property type="evidence" value="ECO:0007669"/>
    <property type="project" value="InterPro"/>
</dbReference>
<evidence type="ECO:0000256" key="4">
    <source>
        <dbReference type="ARBA" id="ARBA00023004"/>
    </source>
</evidence>
<dbReference type="GO" id="GO:0020037">
    <property type="term" value="F:heme binding"/>
    <property type="evidence" value="ECO:0007669"/>
    <property type="project" value="InterPro"/>
</dbReference>
<dbReference type="InterPro" id="IPR012292">
    <property type="entry name" value="Globin/Proto"/>
</dbReference>
<dbReference type="AlphaFoldDB" id="A0A7J6TTC1"/>
<name>A0A7J6TTC1_PEROL</name>